<keyword evidence="1" id="KW-0812">Transmembrane</keyword>
<accession>A0A382NVK9</accession>
<feature type="transmembrane region" description="Helical" evidence="1">
    <location>
        <begin position="209"/>
        <end position="229"/>
    </location>
</feature>
<evidence type="ECO:0000256" key="1">
    <source>
        <dbReference type="SAM" id="Phobius"/>
    </source>
</evidence>
<dbReference type="AlphaFoldDB" id="A0A382NVK9"/>
<proteinExistence type="predicted"/>
<evidence type="ECO:0000313" key="2">
    <source>
        <dbReference type="EMBL" id="SVC65096.1"/>
    </source>
</evidence>
<keyword evidence="1" id="KW-1133">Transmembrane helix</keyword>
<gene>
    <name evidence="2" type="ORF">METZ01_LOCUS317950</name>
</gene>
<reference evidence="2" key="1">
    <citation type="submission" date="2018-05" db="EMBL/GenBank/DDBJ databases">
        <authorList>
            <person name="Lanie J.A."/>
            <person name="Ng W.-L."/>
            <person name="Kazmierczak K.M."/>
            <person name="Andrzejewski T.M."/>
            <person name="Davidsen T.M."/>
            <person name="Wayne K.J."/>
            <person name="Tettelin H."/>
            <person name="Glass J.I."/>
            <person name="Rusch D."/>
            <person name="Podicherti R."/>
            <person name="Tsui H.-C.T."/>
            <person name="Winkler M.E."/>
        </authorList>
    </citation>
    <scope>NUCLEOTIDE SEQUENCE</scope>
</reference>
<sequence>MTHFLFNCTQFIQKGFFFLLFSTCFLWSEEIAYKELELELDLESRFLGRLERIVGKERVMLEVDITLEYKEVKSSEPQLSLRRVSGLPTRPAKLPGFARISQDISEQKKNKKLEMTGMIVKLILDKNLPNDVIEVAKQVILGHPVFNSVVGADLIVESVNMVVTPDMSQSFKNLADGMNRSIDSQIATDSLRLVYDEKEFALASNEMKITGIAIAGFGLILIIGVYILLNGINKIVGQQEKSNELSVNLATPAAPPSAVAESDKEMNISINHPIELLPPPKTEEKVDVARPYLPFAFMRQISNDNLWEMCNDAPAKTIEVLANYLPPDRTAWLL</sequence>
<dbReference type="EMBL" id="UINC01103027">
    <property type="protein sequence ID" value="SVC65096.1"/>
    <property type="molecule type" value="Genomic_DNA"/>
</dbReference>
<protein>
    <submittedName>
        <fullName evidence="2">Uncharacterized protein</fullName>
    </submittedName>
</protein>
<feature type="non-terminal residue" evidence="2">
    <location>
        <position position="334"/>
    </location>
</feature>
<name>A0A382NVK9_9ZZZZ</name>
<keyword evidence="1" id="KW-0472">Membrane</keyword>
<organism evidence="2">
    <name type="scientific">marine metagenome</name>
    <dbReference type="NCBI Taxonomy" id="408172"/>
    <lineage>
        <taxon>unclassified sequences</taxon>
        <taxon>metagenomes</taxon>
        <taxon>ecological metagenomes</taxon>
    </lineage>
</organism>